<name>A0ACC2BWC3_DIPCM</name>
<sequence>MLTMQHFFLVICNDEFHTINSANENLFDVCIRNFSDPSQIARNDDILRIFLLACDAKNAKLSVIGLSCLQKLIAHDAVAPSALPQILATLKEVSSPFVWTDLTTFDNPALFSLTSIWSRHLNNETMVMGNDLKLNLCT</sequence>
<organism evidence="1 2">
    <name type="scientific">Diphasiastrum complanatum</name>
    <name type="common">Issler's clubmoss</name>
    <name type="synonym">Lycopodium complanatum</name>
    <dbReference type="NCBI Taxonomy" id="34168"/>
    <lineage>
        <taxon>Eukaryota</taxon>
        <taxon>Viridiplantae</taxon>
        <taxon>Streptophyta</taxon>
        <taxon>Embryophyta</taxon>
        <taxon>Tracheophyta</taxon>
        <taxon>Lycopodiopsida</taxon>
        <taxon>Lycopodiales</taxon>
        <taxon>Lycopodiaceae</taxon>
        <taxon>Lycopodioideae</taxon>
        <taxon>Diphasiastrum</taxon>
    </lineage>
</organism>
<proteinExistence type="predicted"/>
<dbReference type="EMBL" id="CM055104">
    <property type="protein sequence ID" value="KAJ7534046.1"/>
    <property type="molecule type" value="Genomic_DNA"/>
</dbReference>
<evidence type="ECO:0000313" key="1">
    <source>
        <dbReference type="EMBL" id="KAJ7534046.1"/>
    </source>
</evidence>
<protein>
    <submittedName>
        <fullName evidence="1">Uncharacterized protein</fullName>
    </submittedName>
</protein>
<gene>
    <name evidence="1" type="ORF">O6H91_13G076800</name>
</gene>
<evidence type="ECO:0000313" key="2">
    <source>
        <dbReference type="Proteomes" id="UP001162992"/>
    </source>
</evidence>
<keyword evidence="2" id="KW-1185">Reference proteome</keyword>
<reference evidence="2" key="1">
    <citation type="journal article" date="2024" name="Proc. Natl. Acad. Sci. U.S.A.">
        <title>Extraordinary preservation of gene collinearity over three hundred million years revealed in homosporous lycophytes.</title>
        <authorList>
            <person name="Li C."/>
            <person name="Wickell D."/>
            <person name="Kuo L.Y."/>
            <person name="Chen X."/>
            <person name="Nie B."/>
            <person name="Liao X."/>
            <person name="Peng D."/>
            <person name="Ji J."/>
            <person name="Jenkins J."/>
            <person name="Williams M."/>
            <person name="Shu S."/>
            <person name="Plott C."/>
            <person name="Barry K."/>
            <person name="Rajasekar S."/>
            <person name="Grimwood J."/>
            <person name="Han X."/>
            <person name="Sun S."/>
            <person name="Hou Z."/>
            <person name="He W."/>
            <person name="Dai G."/>
            <person name="Sun C."/>
            <person name="Schmutz J."/>
            <person name="Leebens-Mack J.H."/>
            <person name="Li F.W."/>
            <person name="Wang L."/>
        </authorList>
    </citation>
    <scope>NUCLEOTIDE SEQUENCE [LARGE SCALE GENOMIC DNA]</scope>
    <source>
        <strain evidence="2">cv. PW_Plant_1</strain>
    </source>
</reference>
<comment type="caution">
    <text evidence="1">The sequence shown here is derived from an EMBL/GenBank/DDBJ whole genome shotgun (WGS) entry which is preliminary data.</text>
</comment>
<dbReference type="Proteomes" id="UP001162992">
    <property type="component" value="Chromosome 13"/>
</dbReference>
<accession>A0ACC2BWC3</accession>